<dbReference type="AlphaFoldDB" id="A0A8X6WPT7"/>
<evidence type="ECO:0000313" key="1">
    <source>
        <dbReference type="EMBL" id="GFY39133.1"/>
    </source>
</evidence>
<reference evidence="1" key="1">
    <citation type="submission" date="2020-08" db="EMBL/GenBank/DDBJ databases">
        <title>Multicomponent nature underlies the extraordinary mechanical properties of spider dragline silk.</title>
        <authorList>
            <person name="Kono N."/>
            <person name="Nakamura H."/>
            <person name="Mori M."/>
            <person name="Yoshida Y."/>
            <person name="Ohtoshi R."/>
            <person name="Malay A.D."/>
            <person name="Moran D.A.P."/>
            <person name="Tomita M."/>
            <person name="Numata K."/>
            <person name="Arakawa K."/>
        </authorList>
    </citation>
    <scope>NUCLEOTIDE SEQUENCE</scope>
</reference>
<gene>
    <name evidence="1" type="ORF">TNIN_309081</name>
</gene>
<sequence length="80" mass="9056">MTTRPSRRDHKASPMKASNGHYGKLMAQMARKECQRAFEGRLKLKDCFPILGSESMFGGIYGKSCYNGSRKAFVYVQLKC</sequence>
<accession>A0A8X6WPT7</accession>
<dbReference type="EMBL" id="BMAV01001230">
    <property type="protein sequence ID" value="GFY39133.1"/>
    <property type="molecule type" value="Genomic_DNA"/>
</dbReference>
<dbReference type="Proteomes" id="UP000886998">
    <property type="component" value="Unassembled WGS sequence"/>
</dbReference>
<dbReference type="OrthoDB" id="10386019at2759"/>
<evidence type="ECO:0000313" key="2">
    <source>
        <dbReference type="Proteomes" id="UP000886998"/>
    </source>
</evidence>
<keyword evidence="2" id="KW-1185">Reference proteome</keyword>
<comment type="caution">
    <text evidence="1">The sequence shown here is derived from an EMBL/GenBank/DDBJ whole genome shotgun (WGS) entry which is preliminary data.</text>
</comment>
<proteinExistence type="predicted"/>
<organism evidence="1 2">
    <name type="scientific">Trichonephila inaurata madagascariensis</name>
    <dbReference type="NCBI Taxonomy" id="2747483"/>
    <lineage>
        <taxon>Eukaryota</taxon>
        <taxon>Metazoa</taxon>
        <taxon>Ecdysozoa</taxon>
        <taxon>Arthropoda</taxon>
        <taxon>Chelicerata</taxon>
        <taxon>Arachnida</taxon>
        <taxon>Araneae</taxon>
        <taxon>Araneomorphae</taxon>
        <taxon>Entelegynae</taxon>
        <taxon>Araneoidea</taxon>
        <taxon>Nephilidae</taxon>
        <taxon>Trichonephila</taxon>
        <taxon>Trichonephila inaurata</taxon>
    </lineage>
</organism>
<name>A0A8X6WPT7_9ARAC</name>
<protein>
    <submittedName>
        <fullName evidence="1">Uncharacterized protein</fullName>
    </submittedName>
</protein>